<dbReference type="PANTHER" id="PTHR35605:SF1">
    <property type="entry name" value="ECP2 EFFECTOR PROTEIN DOMAIN-CONTAINING PROTEIN-RELATED"/>
    <property type="match status" value="1"/>
</dbReference>
<dbReference type="AlphaFoldDB" id="A0A151GFD3"/>
<dbReference type="GeneID" id="63720405"/>
<dbReference type="RefSeq" id="XP_040655150.1">
    <property type="nucleotide sequence ID" value="XM_040805046.1"/>
</dbReference>
<name>A0A151GFD3_DRECN</name>
<dbReference type="OrthoDB" id="3552888at2759"/>
<dbReference type="EMBL" id="LAYC01000003">
    <property type="protein sequence ID" value="KYK55798.1"/>
    <property type="molecule type" value="Genomic_DNA"/>
</dbReference>
<protein>
    <recommendedName>
        <fullName evidence="4">Secreted protein</fullName>
    </recommendedName>
</protein>
<evidence type="ECO:0008006" key="4">
    <source>
        <dbReference type="Google" id="ProtNLM"/>
    </source>
</evidence>
<sequence length="189" mass="20959">MHISQSLIFAATLAKGVIALEAPIPGYGVEVLQWDVVVSPGKVEVLNGTIQEVYAQALQINPDFKIIPVSEMDLHERRDILERRPPVECGIWPLAEKFRIEEGIGYLRGLEGSPSHGPGPGICARVSCSYNAAIWWCNDNTNPITLDKWYWLADSAQHIVNTCAPYSEEVSGKNVEGSNWYSFIGRTEC</sequence>
<keyword evidence="1" id="KW-0732">Signal</keyword>
<dbReference type="Proteomes" id="UP000076580">
    <property type="component" value="Chromosome 03"/>
</dbReference>
<feature type="signal peptide" evidence="1">
    <location>
        <begin position="1"/>
        <end position="19"/>
    </location>
</feature>
<comment type="caution">
    <text evidence="2">The sequence shown here is derived from an EMBL/GenBank/DDBJ whole genome shotgun (WGS) entry which is preliminary data.</text>
</comment>
<dbReference type="STRING" id="98403.A0A151GFD3"/>
<organism evidence="2 3">
    <name type="scientific">Drechmeria coniospora</name>
    <name type="common">Nematophagous fungus</name>
    <name type="synonym">Meria coniospora</name>
    <dbReference type="NCBI Taxonomy" id="98403"/>
    <lineage>
        <taxon>Eukaryota</taxon>
        <taxon>Fungi</taxon>
        <taxon>Dikarya</taxon>
        <taxon>Ascomycota</taxon>
        <taxon>Pezizomycotina</taxon>
        <taxon>Sordariomycetes</taxon>
        <taxon>Hypocreomycetidae</taxon>
        <taxon>Hypocreales</taxon>
        <taxon>Ophiocordycipitaceae</taxon>
        <taxon>Drechmeria</taxon>
    </lineage>
</organism>
<proteinExistence type="predicted"/>
<evidence type="ECO:0000256" key="1">
    <source>
        <dbReference type="SAM" id="SignalP"/>
    </source>
</evidence>
<reference evidence="2 3" key="1">
    <citation type="journal article" date="2016" name="Sci. Rep.">
        <title>Insights into Adaptations to a Near-Obligate Nematode Endoparasitic Lifestyle from the Finished Genome of Drechmeria coniospora.</title>
        <authorList>
            <person name="Zhang L."/>
            <person name="Zhou Z."/>
            <person name="Guo Q."/>
            <person name="Fokkens L."/>
            <person name="Miskei M."/>
            <person name="Pocsi I."/>
            <person name="Zhang W."/>
            <person name="Chen M."/>
            <person name="Wang L."/>
            <person name="Sun Y."/>
            <person name="Donzelli B.G."/>
            <person name="Gibson D.M."/>
            <person name="Nelson D.R."/>
            <person name="Luo J.G."/>
            <person name="Rep M."/>
            <person name="Liu H."/>
            <person name="Yang S."/>
            <person name="Wang J."/>
            <person name="Krasnoff S.B."/>
            <person name="Xu Y."/>
            <person name="Molnar I."/>
            <person name="Lin M."/>
        </authorList>
    </citation>
    <scope>NUCLEOTIDE SEQUENCE [LARGE SCALE GENOMIC DNA]</scope>
    <source>
        <strain evidence="2 3">ARSEF 6962</strain>
    </source>
</reference>
<accession>A0A151GFD3</accession>
<dbReference type="PANTHER" id="PTHR35605">
    <property type="entry name" value="ECP2 EFFECTOR PROTEIN DOMAIN-CONTAINING PROTEIN-RELATED"/>
    <property type="match status" value="1"/>
</dbReference>
<evidence type="ECO:0000313" key="3">
    <source>
        <dbReference type="Proteomes" id="UP000076580"/>
    </source>
</evidence>
<gene>
    <name evidence="2" type="ORF">DCS_07762</name>
</gene>
<keyword evidence="3" id="KW-1185">Reference proteome</keyword>
<evidence type="ECO:0000313" key="2">
    <source>
        <dbReference type="EMBL" id="KYK55798.1"/>
    </source>
</evidence>
<dbReference type="InParanoid" id="A0A151GFD3"/>
<feature type="chain" id="PRO_5007580548" description="Secreted protein" evidence="1">
    <location>
        <begin position="20"/>
        <end position="189"/>
    </location>
</feature>